<feature type="domain" description="F-box" evidence="1">
    <location>
        <begin position="8"/>
        <end position="51"/>
    </location>
</feature>
<protein>
    <recommendedName>
        <fullName evidence="1">F-box domain-containing protein</fullName>
    </recommendedName>
</protein>
<keyword evidence="3" id="KW-1185">Reference proteome</keyword>
<evidence type="ECO:0000313" key="3">
    <source>
        <dbReference type="Proteomes" id="UP001362999"/>
    </source>
</evidence>
<dbReference type="AlphaFoldDB" id="A0AAW0DL70"/>
<gene>
    <name evidence="2" type="ORF">R3P38DRAFT_3386882</name>
</gene>
<name>A0AAW0DL70_9AGAR</name>
<proteinExistence type="predicted"/>
<comment type="caution">
    <text evidence="2">The sequence shown here is derived from an EMBL/GenBank/DDBJ whole genome shotgun (WGS) entry which is preliminary data.</text>
</comment>
<dbReference type="Proteomes" id="UP001362999">
    <property type="component" value="Unassembled WGS sequence"/>
</dbReference>
<evidence type="ECO:0000313" key="2">
    <source>
        <dbReference type="EMBL" id="KAK7052499.1"/>
    </source>
</evidence>
<evidence type="ECO:0000259" key="1">
    <source>
        <dbReference type="Pfam" id="PF12937"/>
    </source>
</evidence>
<sequence length="429" mass="47784">MAGSVHQFSSLPTELLHAIASQCERAQLLSLCQTSHRIHLVCLGLIYRHITLVRLDQVVRCCNTIISSPQAAESVREFQIACFPQLGFKSFYNIIECAARKLINVQVLRISHSRTIFHLFKDMNFPRLSECAIPSSRSIPLFLAKNPTISILHVLPCLEGLGSINGLFDPDAAFEFSCGLDPIHMPDLEAFVGPINVACSVVPNSRTRRMTIYWGTDPAMSYTEGLATLARSNVEITELHNLMCSWDCELLPAIAEHVPKVERLLFRNLVDYDDEDAFLDCIEETLTRFRTGSNADALDKEFSVVRRWGATSSSLYHIGFASNNAWGVLCGAWFPGAATLGLILFRSVPMDESTMEDFKWFFRTTTNTPSLPQDYHLLAEFIAGVEGIQAVRKAIEDEGDVPDFVFTSEDVRGSRISFLSDDSDSAALS</sequence>
<organism evidence="2 3">
    <name type="scientific">Favolaschia claudopus</name>
    <dbReference type="NCBI Taxonomy" id="2862362"/>
    <lineage>
        <taxon>Eukaryota</taxon>
        <taxon>Fungi</taxon>
        <taxon>Dikarya</taxon>
        <taxon>Basidiomycota</taxon>
        <taxon>Agaricomycotina</taxon>
        <taxon>Agaricomycetes</taxon>
        <taxon>Agaricomycetidae</taxon>
        <taxon>Agaricales</taxon>
        <taxon>Marasmiineae</taxon>
        <taxon>Mycenaceae</taxon>
        <taxon>Favolaschia</taxon>
    </lineage>
</organism>
<dbReference type="Pfam" id="PF12937">
    <property type="entry name" value="F-box-like"/>
    <property type="match status" value="1"/>
</dbReference>
<reference evidence="2 3" key="1">
    <citation type="journal article" date="2024" name="J Genomics">
        <title>Draft genome sequencing and assembly of Favolaschia claudopus CIRM-BRFM 2984 isolated from oak limbs.</title>
        <authorList>
            <person name="Navarro D."/>
            <person name="Drula E."/>
            <person name="Chaduli D."/>
            <person name="Cazenave R."/>
            <person name="Ahrendt S."/>
            <person name="Wang J."/>
            <person name="Lipzen A."/>
            <person name="Daum C."/>
            <person name="Barry K."/>
            <person name="Grigoriev I.V."/>
            <person name="Favel A."/>
            <person name="Rosso M.N."/>
            <person name="Martin F."/>
        </authorList>
    </citation>
    <scope>NUCLEOTIDE SEQUENCE [LARGE SCALE GENOMIC DNA]</scope>
    <source>
        <strain evidence="2 3">CIRM-BRFM 2984</strain>
    </source>
</reference>
<dbReference type="EMBL" id="JAWWNJ010000007">
    <property type="protein sequence ID" value="KAK7052499.1"/>
    <property type="molecule type" value="Genomic_DNA"/>
</dbReference>
<dbReference type="InterPro" id="IPR001810">
    <property type="entry name" value="F-box_dom"/>
</dbReference>
<accession>A0AAW0DL70</accession>